<dbReference type="PIRSF" id="PIRSF037307">
    <property type="entry name" value="Lhr-like_helic_prd"/>
    <property type="match status" value="1"/>
</dbReference>
<dbReference type="GO" id="GO:0005524">
    <property type="term" value="F:ATP binding"/>
    <property type="evidence" value="ECO:0007669"/>
    <property type="project" value="UniProtKB-KW"/>
</dbReference>
<dbReference type="CDD" id="cd18796">
    <property type="entry name" value="SF2_C_LHR"/>
    <property type="match status" value="1"/>
</dbReference>
<evidence type="ECO:0000256" key="5">
    <source>
        <dbReference type="ARBA" id="ARBA00022840"/>
    </source>
</evidence>
<organism evidence="12 13">
    <name type="scientific">Gemmatimonas phototrophica</name>
    <dbReference type="NCBI Taxonomy" id="1379270"/>
    <lineage>
        <taxon>Bacteria</taxon>
        <taxon>Pseudomonadati</taxon>
        <taxon>Gemmatimonadota</taxon>
        <taxon>Gemmatimonadia</taxon>
        <taxon>Gemmatimonadales</taxon>
        <taxon>Gemmatimonadaceae</taxon>
        <taxon>Gemmatimonas</taxon>
    </lineage>
</organism>
<feature type="domain" description="Helicase C-terminal" evidence="11">
    <location>
        <begin position="254"/>
        <end position="413"/>
    </location>
</feature>
<evidence type="ECO:0000256" key="2">
    <source>
        <dbReference type="ARBA" id="ARBA00022763"/>
    </source>
</evidence>
<dbReference type="KEGG" id="gph:GEMMAAP_17365"/>
<dbReference type="PANTHER" id="PTHR47962:SF3">
    <property type="entry name" value="LARGE ATP-DEPENDENT HELICASE-RELATED PROTEIN"/>
    <property type="match status" value="1"/>
</dbReference>
<proteinExistence type="inferred from homology"/>
<dbReference type="NCBIfam" id="TIGR04121">
    <property type="entry name" value="DEXH_lig_assoc"/>
    <property type="match status" value="1"/>
</dbReference>
<dbReference type="GO" id="GO:0004386">
    <property type="term" value="F:helicase activity"/>
    <property type="evidence" value="ECO:0007669"/>
    <property type="project" value="UniProtKB-KW"/>
</dbReference>
<keyword evidence="7" id="KW-0234">DNA repair</keyword>
<dbReference type="InterPro" id="IPR026362">
    <property type="entry name" value="DEXH_lig_assoc"/>
</dbReference>
<evidence type="ECO:0000259" key="10">
    <source>
        <dbReference type="PROSITE" id="PS51192"/>
    </source>
</evidence>
<dbReference type="InterPro" id="IPR027417">
    <property type="entry name" value="P-loop_NTPase"/>
</dbReference>
<dbReference type="EMBL" id="CP011454">
    <property type="protein sequence ID" value="AMW06078.1"/>
    <property type="molecule type" value="Genomic_DNA"/>
</dbReference>
<dbReference type="STRING" id="1379270.GEMMAAP_17365"/>
<keyword evidence="3" id="KW-0378">Hydrolase</keyword>
<evidence type="ECO:0000256" key="6">
    <source>
        <dbReference type="ARBA" id="ARBA00023125"/>
    </source>
</evidence>
<protein>
    <submittedName>
        <fullName evidence="12">DEAD/DEAH box helicase</fullName>
    </submittedName>
</protein>
<evidence type="ECO:0000256" key="4">
    <source>
        <dbReference type="ARBA" id="ARBA00022806"/>
    </source>
</evidence>
<dbReference type="OrthoDB" id="9815222at2"/>
<dbReference type="PANTHER" id="PTHR47962">
    <property type="entry name" value="ATP-DEPENDENT HELICASE LHR-RELATED-RELATED"/>
    <property type="match status" value="1"/>
</dbReference>
<keyword evidence="1" id="KW-0547">Nucleotide-binding</keyword>
<sequence length="845" mass="93884">MHDRVEAWFGARGWRPFDFQREVWRAYASGESGLIHAATGTGKTYAAWMGPLIESLNDTPVVRKARRRADALPLRVLWITPLRALAADTEQALRLPVDELGLPWTVESRTGDTSQARRARQRERLPTALVTTPESLSLLLCRKDSAALFADLRCVVVDEWHELLSTKRGAQVELALARLRQLRPTLRTWGVSATLGNLDVAAQTLLGYTNTGAPRTPRLVRGIVPKDIEVEALVPETMDRFPWAGHLNTKLLPEVMQRLAQAESAIVFTNTRSQCEIWFQSIIAANPSWFEFTAIHHGSLSRAQREDVEDGLKSGRYRVVVATSSLDLGVDFTPVDLVMQVGSPKGVARLLQRAGRSGHSPGRVSRIVCVPTHAFELVEVAAARDAMRAGAIESRDPVDRPLDLLAQHLVTLALGGGFTRAGVLAELRTTRAYRDLTGDELDWVIDFVTRGGEALRAYPEYAKVVCVDGVYIVTDRRVALRHVLNIGTIVSDAAIAVRYLKGGRLGTVEESFVSRLSPGDRFIFAGTPLEFVRLRDLTAWVRKAKGMSGAVPRWQGARMPLSTELAAAVRDKLEEARRGEYLSPEMRSVKPVLLMQAERSVIPRPDELLIERTETRDGHHLFVYPFEGRLVHEGLAALCAYRMAQLQPFSFSFSCNDYGLELLSPERAPLEEALEAGLFSITHLLHDVTHSLNAAELARRQFREIARVAGLIFSGYPGQSKSVKQLQASSGLLYDVFVNYDPENLLVAQARREVLERQLEASRLGRVLDRLSRATIRVVDVERPTPLAFPLMVDMTRAKLSTEKLADRVKRMTVAAEKPTKSGVMSVFRIDETVTKLMGPSGGER</sequence>
<dbReference type="SMART" id="SM00487">
    <property type="entry name" value="DEXDc"/>
    <property type="match status" value="1"/>
</dbReference>
<dbReference type="eggNOG" id="COG1201">
    <property type="taxonomic scope" value="Bacteria"/>
</dbReference>
<dbReference type="Proteomes" id="UP000076404">
    <property type="component" value="Chromosome"/>
</dbReference>
<dbReference type="InterPro" id="IPR045628">
    <property type="entry name" value="Lhr_WH_dom"/>
</dbReference>
<dbReference type="AlphaFoldDB" id="A0A143BM33"/>
<dbReference type="InterPro" id="IPR001650">
    <property type="entry name" value="Helicase_C-like"/>
</dbReference>
<evidence type="ECO:0000256" key="1">
    <source>
        <dbReference type="ARBA" id="ARBA00022741"/>
    </source>
</evidence>
<comment type="similarity">
    <text evidence="9">Belongs to the Lhr helicase family. Lhr-Core subfamily.</text>
</comment>
<keyword evidence="2" id="KW-0227">DNA damage</keyword>
<dbReference type="PROSITE" id="PS51192">
    <property type="entry name" value="HELICASE_ATP_BIND_1"/>
    <property type="match status" value="1"/>
</dbReference>
<evidence type="ECO:0000256" key="3">
    <source>
        <dbReference type="ARBA" id="ARBA00022801"/>
    </source>
</evidence>
<dbReference type="RefSeq" id="WP_043579329.1">
    <property type="nucleotide sequence ID" value="NZ_CP011454.1"/>
</dbReference>
<dbReference type="GO" id="GO:0003677">
    <property type="term" value="F:DNA binding"/>
    <property type="evidence" value="ECO:0007669"/>
    <property type="project" value="UniProtKB-KW"/>
</dbReference>
<evidence type="ECO:0000256" key="8">
    <source>
        <dbReference type="ARBA" id="ARBA00023235"/>
    </source>
</evidence>
<evidence type="ECO:0000256" key="9">
    <source>
        <dbReference type="ARBA" id="ARBA00093467"/>
    </source>
</evidence>
<dbReference type="SUPFAM" id="SSF52540">
    <property type="entry name" value="P-loop containing nucleoside triphosphate hydrolases"/>
    <property type="match status" value="1"/>
</dbReference>
<dbReference type="Gene3D" id="3.40.50.300">
    <property type="entry name" value="P-loop containing nucleotide triphosphate hydrolases"/>
    <property type="match status" value="2"/>
</dbReference>
<dbReference type="InterPro" id="IPR017170">
    <property type="entry name" value="Lhr-like"/>
</dbReference>
<feature type="domain" description="Helicase ATP-binding" evidence="10">
    <location>
        <begin position="24"/>
        <end position="213"/>
    </location>
</feature>
<dbReference type="InterPro" id="IPR014001">
    <property type="entry name" value="Helicase_ATP-bd"/>
</dbReference>
<dbReference type="Pfam" id="PF00270">
    <property type="entry name" value="DEAD"/>
    <property type="match status" value="1"/>
</dbReference>
<accession>A0A143BM33</accession>
<gene>
    <name evidence="12" type="ORF">GEMMAAP_17365</name>
</gene>
<keyword evidence="4 12" id="KW-0347">Helicase</keyword>
<evidence type="ECO:0000313" key="12">
    <source>
        <dbReference type="EMBL" id="AMW06078.1"/>
    </source>
</evidence>
<dbReference type="InterPro" id="IPR052511">
    <property type="entry name" value="ATP-dep_Helicase"/>
</dbReference>
<name>A0A143BM33_9BACT</name>
<reference evidence="12 13" key="2">
    <citation type="journal article" date="2016" name="Environ. Microbiol. Rep.">
        <title>Metagenomic evidence for the presence of phototrophic Gemmatimonadetes bacteria in diverse environments.</title>
        <authorList>
            <person name="Zeng Y."/>
            <person name="Baumbach J."/>
            <person name="Barbosa E.G."/>
            <person name="Azevedo V."/>
            <person name="Zhang C."/>
            <person name="Koblizek M."/>
        </authorList>
    </citation>
    <scope>NUCLEOTIDE SEQUENCE [LARGE SCALE GENOMIC DNA]</scope>
    <source>
        <strain evidence="12 13">AP64</strain>
    </source>
</reference>
<dbReference type="Pfam" id="PF19306">
    <property type="entry name" value="WHD_Lhr"/>
    <property type="match status" value="1"/>
</dbReference>
<dbReference type="Pfam" id="PF00271">
    <property type="entry name" value="Helicase_C"/>
    <property type="match status" value="1"/>
</dbReference>
<dbReference type="GO" id="GO:0006281">
    <property type="term" value="P:DNA repair"/>
    <property type="evidence" value="ECO:0007669"/>
    <property type="project" value="UniProtKB-KW"/>
</dbReference>
<reference evidence="12 13" key="1">
    <citation type="journal article" date="2014" name="Proc. Natl. Acad. Sci. U.S.A.">
        <title>Functional type 2 photosynthetic reaction centers found in the rare bacterial phylum Gemmatimonadetes.</title>
        <authorList>
            <person name="Zeng Y."/>
            <person name="Feng F."/>
            <person name="Medova H."/>
            <person name="Dean J."/>
            <person name="Koblizek M."/>
        </authorList>
    </citation>
    <scope>NUCLEOTIDE SEQUENCE [LARGE SCALE GENOMIC DNA]</scope>
    <source>
        <strain evidence="12 13">AP64</strain>
    </source>
</reference>
<evidence type="ECO:0000313" key="13">
    <source>
        <dbReference type="Proteomes" id="UP000076404"/>
    </source>
</evidence>
<keyword evidence="6" id="KW-0238">DNA-binding</keyword>
<evidence type="ECO:0000259" key="11">
    <source>
        <dbReference type="PROSITE" id="PS51194"/>
    </source>
</evidence>
<dbReference type="InterPro" id="IPR011545">
    <property type="entry name" value="DEAD/DEAH_box_helicase_dom"/>
</dbReference>
<dbReference type="PROSITE" id="PS51194">
    <property type="entry name" value="HELICASE_CTER"/>
    <property type="match status" value="1"/>
</dbReference>
<dbReference type="SMART" id="SM00490">
    <property type="entry name" value="HELICc"/>
    <property type="match status" value="1"/>
</dbReference>
<keyword evidence="13" id="KW-1185">Reference proteome</keyword>
<dbReference type="GO" id="GO:0016887">
    <property type="term" value="F:ATP hydrolysis activity"/>
    <property type="evidence" value="ECO:0007669"/>
    <property type="project" value="TreeGrafter"/>
</dbReference>
<evidence type="ECO:0000256" key="7">
    <source>
        <dbReference type="ARBA" id="ARBA00023204"/>
    </source>
</evidence>
<keyword evidence="8" id="KW-0413">Isomerase</keyword>
<keyword evidence="5" id="KW-0067">ATP-binding</keyword>
<dbReference type="Pfam" id="PF08494">
    <property type="entry name" value="DEAD_assoc"/>
    <property type="match status" value="1"/>
</dbReference>
<dbReference type="InterPro" id="IPR013701">
    <property type="entry name" value="Lhr-like_DEAD/DEAH_assoc"/>
</dbReference>